<keyword evidence="4 5" id="KW-0862">Zinc</keyword>
<dbReference type="GO" id="GO:0008270">
    <property type="term" value="F:zinc ion binding"/>
    <property type="evidence" value="ECO:0007669"/>
    <property type="project" value="UniProtKB-KW"/>
</dbReference>
<dbReference type="InterPro" id="IPR000571">
    <property type="entry name" value="Znf_CCCH"/>
</dbReference>
<dbReference type="InterPro" id="IPR045877">
    <property type="entry name" value="ZFP36-like"/>
</dbReference>
<gene>
    <name evidence="7" type="ORF">SteCoe_11171</name>
</gene>
<evidence type="ECO:0000256" key="5">
    <source>
        <dbReference type="PROSITE-ProRule" id="PRU00723"/>
    </source>
</evidence>
<keyword evidence="8" id="KW-1185">Reference proteome</keyword>
<feature type="zinc finger region" description="C3H1-type" evidence="5">
    <location>
        <begin position="78"/>
        <end position="106"/>
    </location>
</feature>
<keyword evidence="1 5" id="KW-0479">Metal-binding</keyword>
<accession>A0A1R2CDT0</accession>
<reference evidence="7 8" key="1">
    <citation type="submission" date="2016-11" db="EMBL/GenBank/DDBJ databases">
        <title>The macronuclear genome of Stentor coeruleus: a giant cell with tiny introns.</title>
        <authorList>
            <person name="Slabodnick M."/>
            <person name="Ruby J.G."/>
            <person name="Reiff S.B."/>
            <person name="Swart E.C."/>
            <person name="Gosai S."/>
            <person name="Prabakaran S."/>
            <person name="Witkowska E."/>
            <person name="Larue G.E."/>
            <person name="Fisher S."/>
            <person name="Freeman R.M."/>
            <person name="Gunawardena J."/>
            <person name="Chu W."/>
            <person name="Stover N.A."/>
            <person name="Gregory B.D."/>
            <person name="Nowacki M."/>
            <person name="Derisi J."/>
            <person name="Roy S.W."/>
            <person name="Marshall W.F."/>
            <person name="Sood P."/>
        </authorList>
    </citation>
    <scope>NUCLEOTIDE SEQUENCE [LARGE SCALE GENOMIC DNA]</scope>
    <source>
        <strain evidence="7">WM001</strain>
    </source>
</reference>
<feature type="domain" description="C3H1-type" evidence="6">
    <location>
        <begin position="78"/>
        <end position="106"/>
    </location>
</feature>
<dbReference type="OrthoDB" id="410307at2759"/>
<evidence type="ECO:0000259" key="6">
    <source>
        <dbReference type="PROSITE" id="PS50103"/>
    </source>
</evidence>
<dbReference type="SMART" id="SM00356">
    <property type="entry name" value="ZnF_C3H1"/>
    <property type="match status" value="2"/>
</dbReference>
<evidence type="ECO:0000256" key="4">
    <source>
        <dbReference type="ARBA" id="ARBA00022833"/>
    </source>
</evidence>
<dbReference type="SUPFAM" id="SSF90229">
    <property type="entry name" value="CCCH zinc finger"/>
    <property type="match status" value="2"/>
</dbReference>
<feature type="domain" description="C3H1-type" evidence="6">
    <location>
        <begin position="40"/>
        <end position="67"/>
    </location>
</feature>
<organism evidence="7 8">
    <name type="scientific">Stentor coeruleus</name>
    <dbReference type="NCBI Taxonomy" id="5963"/>
    <lineage>
        <taxon>Eukaryota</taxon>
        <taxon>Sar</taxon>
        <taxon>Alveolata</taxon>
        <taxon>Ciliophora</taxon>
        <taxon>Postciliodesmatophora</taxon>
        <taxon>Heterotrichea</taxon>
        <taxon>Heterotrichida</taxon>
        <taxon>Stentoridae</taxon>
        <taxon>Stentor</taxon>
    </lineage>
</organism>
<evidence type="ECO:0000256" key="2">
    <source>
        <dbReference type="ARBA" id="ARBA00022737"/>
    </source>
</evidence>
<dbReference type="Pfam" id="PF00642">
    <property type="entry name" value="zf-CCCH"/>
    <property type="match status" value="2"/>
</dbReference>
<feature type="zinc finger region" description="C3H1-type" evidence="5">
    <location>
        <begin position="40"/>
        <end position="67"/>
    </location>
</feature>
<dbReference type="Gene3D" id="4.10.1000.10">
    <property type="entry name" value="Zinc finger, CCCH-type"/>
    <property type="match status" value="2"/>
</dbReference>
<dbReference type="Proteomes" id="UP000187209">
    <property type="component" value="Unassembled WGS sequence"/>
</dbReference>
<sequence>MHNVYSKSFHLPIKPYNQHYSSYINPIPKRYLREEDFRMKYKTEICRNWELGSCEFSENCAFAHGYEELRYKNIISSNFKSKKCKQFHELGYCIYGNRCQFKHKDILLDNLENSESTGCSSRKSSDEPKRRRLRVFMDLEKKGECFI</sequence>
<evidence type="ECO:0000313" key="7">
    <source>
        <dbReference type="EMBL" id="OMJ87168.1"/>
    </source>
</evidence>
<dbReference type="PANTHER" id="PTHR12547">
    <property type="entry name" value="CCCH ZINC FINGER/TIS11-RELATED"/>
    <property type="match status" value="1"/>
</dbReference>
<dbReference type="GO" id="GO:0010468">
    <property type="term" value="P:regulation of gene expression"/>
    <property type="evidence" value="ECO:0007669"/>
    <property type="project" value="UniProtKB-ARBA"/>
</dbReference>
<protein>
    <recommendedName>
        <fullName evidence="6">C3H1-type domain-containing protein</fullName>
    </recommendedName>
</protein>
<dbReference type="GO" id="GO:0051252">
    <property type="term" value="P:regulation of RNA metabolic process"/>
    <property type="evidence" value="ECO:0007669"/>
    <property type="project" value="UniProtKB-ARBA"/>
</dbReference>
<dbReference type="AlphaFoldDB" id="A0A1R2CDT0"/>
<dbReference type="PANTHER" id="PTHR12547:SF18">
    <property type="entry name" value="PROTEIN TIS11"/>
    <property type="match status" value="1"/>
</dbReference>
<evidence type="ECO:0000256" key="1">
    <source>
        <dbReference type="ARBA" id="ARBA00022723"/>
    </source>
</evidence>
<evidence type="ECO:0000313" key="8">
    <source>
        <dbReference type="Proteomes" id="UP000187209"/>
    </source>
</evidence>
<keyword evidence="2" id="KW-0677">Repeat</keyword>
<proteinExistence type="predicted"/>
<comment type="caution">
    <text evidence="7">The sequence shown here is derived from an EMBL/GenBank/DDBJ whole genome shotgun (WGS) entry which is preliminary data.</text>
</comment>
<evidence type="ECO:0000256" key="3">
    <source>
        <dbReference type="ARBA" id="ARBA00022771"/>
    </source>
</evidence>
<dbReference type="InterPro" id="IPR036855">
    <property type="entry name" value="Znf_CCCH_sf"/>
</dbReference>
<dbReference type="FunFam" id="4.10.1000.10:FF:000003">
    <property type="entry name" value="Zinc finger CCCH domain-containing protein"/>
    <property type="match status" value="1"/>
</dbReference>
<name>A0A1R2CDT0_9CILI</name>
<dbReference type="GO" id="GO:0003729">
    <property type="term" value="F:mRNA binding"/>
    <property type="evidence" value="ECO:0007669"/>
    <property type="project" value="InterPro"/>
</dbReference>
<keyword evidence="3 5" id="KW-0863">Zinc-finger</keyword>
<dbReference type="PROSITE" id="PS50103">
    <property type="entry name" value="ZF_C3H1"/>
    <property type="match status" value="2"/>
</dbReference>
<dbReference type="EMBL" id="MPUH01000184">
    <property type="protein sequence ID" value="OMJ87168.1"/>
    <property type="molecule type" value="Genomic_DNA"/>
</dbReference>